<feature type="domain" description="Glutaredoxin" evidence="1">
    <location>
        <begin position="5"/>
        <end position="64"/>
    </location>
</feature>
<dbReference type="KEGG" id="vg:5659128"/>
<proteinExistence type="predicted"/>
<gene>
    <name evidence="2" type="primary">B592L</name>
    <name evidence="2" type="ORF">NY2A_B592L</name>
</gene>
<sequence length="78" mass="9164">MTFKLFVRPGCSYSIRAKRELTKHGKKYITVSCKDVDDLKIQLKKHKLRIPKILTFPRVYDESHLVGGYDDLVKKLKK</sequence>
<name>A7IXB7_PBCVN</name>
<dbReference type="InterPro" id="IPR002109">
    <property type="entry name" value="Glutaredoxin"/>
</dbReference>
<dbReference type="Pfam" id="PF00462">
    <property type="entry name" value="Glutaredoxin"/>
    <property type="match status" value="1"/>
</dbReference>
<dbReference type="GeneID" id="5659128"/>
<dbReference type="Proteomes" id="UP000202419">
    <property type="component" value="Segment"/>
</dbReference>
<reference evidence="2 3" key="1">
    <citation type="journal article" date="2007" name="Virology">
        <title>Sequence and annotation of the 369-kb NY-2A and the 345-kb AR158 viruses that infect Chlorella NC64A.</title>
        <authorList>
            <person name="Fitzgerald L.A."/>
            <person name="Graves M.V."/>
            <person name="Li X."/>
            <person name="Feldblyum T."/>
            <person name="Nierman W.C."/>
            <person name="Van Etten J.L."/>
        </authorList>
    </citation>
    <scope>NUCLEOTIDE SEQUENCE [LARGE SCALE GENOMIC DNA]</scope>
    <source>
        <strain evidence="2 3">NY-2A</strain>
    </source>
</reference>
<evidence type="ECO:0000313" key="2">
    <source>
        <dbReference type="EMBL" id="ABT14991.1"/>
    </source>
</evidence>
<dbReference type="SUPFAM" id="SSF52833">
    <property type="entry name" value="Thioredoxin-like"/>
    <property type="match status" value="1"/>
</dbReference>
<accession>A7IXB7</accession>
<evidence type="ECO:0000313" key="3">
    <source>
        <dbReference type="Proteomes" id="UP000202419"/>
    </source>
</evidence>
<organism evidence="2 3">
    <name type="scientific">Paramecium bursaria Chlorella virus NY2A</name>
    <name type="common">PBCV-NY2A</name>
    <dbReference type="NCBI Taxonomy" id="46021"/>
    <lineage>
        <taxon>Viruses</taxon>
        <taxon>Varidnaviria</taxon>
        <taxon>Bamfordvirae</taxon>
        <taxon>Nucleocytoviricota</taxon>
        <taxon>Megaviricetes</taxon>
        <taxon>Algavirales</taxon>
        <taxon>Phycodnaviridae</taxon>
        <taxon>Chlorovirus</taxon>
        <taxon>Chlorovirus americanus</taxon>
    </lineage>
</organism>
<organismHost>
    <name type="scientific">Chlorella</name>
    <dbReference type="NCBI Taxonomy" id="3071"/>
</organismHost>
<dbReference type="Gene3D" id="3.40.30.10">
    <property type="entry name" value="Glutaredoxin"/>
    <property type="match status" value="1"/>
</dbReference>
<dbReference type="OrthoDB" id="23565at10239"/>
<dbReference type="RefSeq" id="YP_001497788.1">
    <property type="nucleotide sequence ID" value="NC_009898.1"/>
</dbReference>
<dbReference type="PROSITE" id="PS51354">
    <property type="entry name" value="GLUTAREDOXIN_2"/>
    <property type="match status" value="1"/>
</dbReference>
<dbReference type="EMBL" id="DQ491002">
    <property type="protein sequence ID" value="ABT14991.1"/>
    <property type="molecule type" value="Genomic_DNA"/>
</dbReference>
<keyword evidence="3" id="KW-1185">Reference proteome</keyword>
<protein>
    <submittedName>
        <fullName evidence="2">Uncharacterized protein B592L</fullName>
    </submittedName>
</protein>
<dbReference type="InterPro" id="IPR036249">
    <property type="entry name" value="Thioredoxin-like_sf"/>
</dbReference>
<evidence type="ECO:0000259" key="1">
    <source>
        <dbReference type="Pfam" id="PF00462"/>
    </source>
</evidence>